<organism evidence="5 6">
    <name type="scientific">Stieleria bergensis</name>
    <dbReference type="NCBI Taxonomy" id="2528025"/>
    <lineage>
        <taxon>Bacteria</taxon>
        <taxon>Pseudomonadati</taxon>
        <taxon>Planctomycetota</taxon>
        <taxon>Planctomycetia</taxon>
        <taxon>Pirellulales</taxon>
        <taxon>Pirellulaceae</taxon>
        <taxon>Stieleria</taxon>
    </lineage>
</organism>
<protein>
    <submittedName>
        <fullName evidence="5">GalNAc-alpha-(1-&gt;4)-GalNAc-alpha-(1-&gt;3)-diNAcBac-PP-undecaprenol alpha-1,4-N-acetyl-D-galactosaminyltransferase</fullName>
        <ecNumber evidence="5">2.4.1.292</ecNumber>
    </submittedName>
</protein>
<dbReference type="GO" id="GO:0016757">
    <property type="term" value="F:glycosyltransferase activity"/>
    <property type="evidence" value="ECO:0007669"/>
    <property type="project" value="UniProtKB-KW"/>
</dbReference>
<evidence type="ECO:0000313" key="6">
    <source>
        <dbReference type="Proteomes" id="UP000315003"/>
    </source>
</evidence>
<evidence type="ECO:0000256" key="1">
    <source>
        <dbReference type="ARBA" id="ARBA00022676"/>
    </source>
</evidence>
<dbReference type="InterPro" id="IPR001296">
    <property type="entry name" value="Glyco_trans_1"/>
</dbReference>
<dbReference type="Pfam" id="PF00534">
    <property type="entry name" value="Glycos_transf_1"/>
    <property type="match status" value="1"/>
</dbReference>
<dbReference type="EC" id="2.4.1.292" evidence="5"/>
<dbReference type="OrthoDB" id="9787617at2"/>
<evidence type="ECO:0000256" key="2">
    <source>
        <dbReference type="ARBA" id="ARBA00022679"/>
    </source>
</evidence>
<keyword evidence="2 5" id="KW-0808">Transferase</keyword>
<name>A0A517SUG5_9BACT</name>
<dbReference type="AlphaFoldDB" id="A0A517SUG5"/>
<feature type="domain" description="Glycosyl transferase family 1" evidence="3">
    <location>
        <begin position="170"/>
        <end position="325"/>
    </location>
</feature>
<evidence type="ECO:0000313" key="5">
    <source>
        <dbReference type="EMBL" id="QDT59775.1"/>
    </source>
</evidence>
<reference evidence="5 6" key="1">
    <citation type="submission" date="2019-02" db="EMBL/GenBank/DDBJ databases">
        <title>Deep-cultivation of Planctomycetes and their phenomic and genomic characterization uncovers novel biology.</title>
        <authorList>
            <person name="Wiegand S."/>
            <person name="Jogler M."/>
            <person name="Boedeker C."/>
            <person name="Pinto D."/>
            <person name="Vollmers J."/>
            <person name="Rivas-Marin E."/>
            <person name="Kohn T."/>
            <person name="Peeters S.H."/>
            <person name="Heuer A."/>
            <person name="Rast P."/>
            <person name="Oberbeckmann S."/>
            <person name="Bunk B."/>
            <person name="Jeske O."/>
            <person name="Meyerdierks A."/>
            <person name="Storesund J.E."/>
            <person name="Kallscheuer N."/>
            <person name="Luecker S."/>
            <person name="Lage O.M."/>
            <person name="Pohl T."/>
            <person name="Merkel B.J."/>
            <person name="Hornburger P."/>
            <person name="Mueller R.-W."/>
            <person name="Bruemmer F."/>
            <person name="Labrenz M."/>
            <person name="Spormann A.M."/>
            <person name="Op den Camp H."/>
            <person name="Overmann J."/>
            <person name="Amann R."/>
            <person name="Jetten M.S.M."/>
            <person name="Mascher T."/>
            <person name="Medema M.H."/>
            <person name="Devos D.P."/>
            <person name="Kaster A.-K."/>
            <person name="Ovreas L."/>
            <person name="Rohde M."/>
            <person name="Galperin M.Y."/>
            <person name="Jogler C."/>
        </authorList>
    </citation>
    <scope>NUCLEOTIDE SEQUENCE [LARGE SCALE GENOMIC DNA]</scope>
    <source>
        <strain evidence="5 6">SV_7m_r</strain>
    </source>
</reference>
<dbReference type="Gene3D" id="3.40.50.2000">
    <property type="entry name" value="Glycogen Phosphorylase B"/>
    <property type="match status" value="2"/>
</dbReference>
<sequence>MAGLASRLADRGHQVSLLTFQDGDDQYPVADAVQRLRLPQATGSSLPVLGRIQALRRRWRALGQQIVASRPDVVLSFCDRNNVDVLIALSEKGRQRTKVPVVVCERSDPSQQSAGRWRQIARRRLYPKAATVVALTKTAASYLSTFSGNVVVIPSAVDSPLVLSNRDQAGQQRSIVAAGRLEPEKGFDRLIRAFALGLGSNQDWKLIIYGQGSQMDTLRELAKQFSVDKRVTFPGWVSPLAPALAEATIFCLSSRYEGFPSVVMEAMSMGVPTISVDCESGPREIITQGVDGWLVEPTEAALAAGLKHLVADKPLRESLGQQGRKIAERLGWSAMVDQYESMLKTCSHDSA</sequence>
<dbReference type="Proteomes" id="UP000315003">
    <property type="component" value="Chromosome"/>
</dbReference>
<evidence type="ECO:0000259" key="3">
    <source>
        <dbReference type="Pfam" id="PF00534"/>
    </source>
</evidence>
<dbReference type="PANTHER" id="PTHR12526">
    <property type="entry name" value="GLYCOSYLTRANSFERASE"/>
    <property type="match status" value="1"/>
</dbReference>
<feature type="domain" description="Glycosyltransferase subfamily 4-like N-terminal" evidence="4">
    <location>
        <begin position="2"/>
        <end position="154"/>
    </location>
</feature>
<gene>
    <name evidence="5" type="primary">pglH</name>
    <name evidence="5" type="ORF">SV7mr_22850</name>
</gene>
<dbReference type="EMBL" id="CP036272">
    <property type="protein sequence ID" value="QDT59775.1"/>
    <property type="molecule type" value="Genomic_DNA"/>
</dbReference>
<keyword evidence="6" id="KW-1185">Reference proteome</keyword>
<dbReference type="SUPFAM" id="SSF53756">
    <property type="entry name" value="UDP-Glycosyltransferase/glycogen phosphorylase"/>
    <property type="match status" value="1"/>
</dbReference>
<accession>A0A517SUG5</accession>
<dbReference type="PANTHER" id="PTHR12526:SF510">
    <property type="entry name" value="D-INOSITOL 3-PHOSPHATE GLYCOSYLTRANSFERASE"/>
    <property type="match status" value="1"/>
</dbReference>
<dbReference type="Pfam" id="PF13579">
    <property type="entry name" value="Glyco_trans_4_4"/>
    <property type="match status" value="1"/>
</dbReference>
<keyword evidence="1 5" id="KW-0328">Glycosyltransferase</keyword>
<dbReference type="InterPro" id="IPR028098">
    <property type="entry name" value="Glyco_trans_4-like_N"/>
</dbReference>
<proteinExistence type="predicted"/>
<evidence type="ECO:0000259" key="4">
    <source>
        <dbReference type="Pfam" id="PF13579"/>
    </source>
</evidence>